<sequence length="156" mass="18108">MNEVGIIRHDESEGLRFGKLMAECYYYMAKHIVEAMVEEQGAQVIRAALKEFGEDRVASMKREAAEKGVEVTDFEKYFTIRDMPDCGWINGDERGVVKQCLFHEVWKRYGDLGIKLGSYYCEIDYILYGGFGFHLDRPKNKCLGDDECVMHFTYDK</sequence>
<dbReference type="Proteomes" id="UP000095765">
    <property type="component" value="Unassembled WGS sequence"/>
</dbReference>
<reference evidence="1 2" key="1">
    <citation type="submission" date="2015-09" db="EMBL/GenBank/DDBJ databases">
        <authorList>
            <consortium name="Pathogen Informatics"/>
        </authorList>
    </citation>
    <scope>NUCLEOTIDE SEQUENCE [LARGE SCALE GENOMIC DNA]</scope>
    <source>
        <strain evidence="1 2">2789STDY5834939</strain>
    </source>
</reference>
<organism evidence="1 2">
    <name type="scientific">Anaerotruncus colihominis</name>
    <dbReference type="NCBI Taxonomy" id="169435"/>
    <lineage>
        <taxon>Bacteria</taxon>
        <taxon>Bacillati</taxon>
        <taxon>Bacillota</taxon>
        <taxon>Clostridia</taxon>
        <taxon>Eubacteriales</taxon>
        <taxon>Oscillospiraceae</taxon>
        <taxon>Anaerotruncus</taxon>
    </lineage>
</organism>
<dbReference type="OrthoDB" id="1846893at2"/>
<name>A0A174PLN4_9FIRM</name>
<dbReference type="EMBL" id="CZBE01000007">
    <property type="protein sequence ID" value="CUP59710.1"/>
    <property type="molecule type" value="Genomic_DNA"/>
</dbReference>
<protein>
    <recommendedName>
        <fullName evidence="3">L-2-amino-thiazoline-4-carboxylic acid hydrolase</fullName>
    </recommendedName>
</protein>
<evidence type="ECO:0008006" key="3">
    <source>
        <dbReference type="Google" id="ProtNLM"/>
    </source>
</evidence>
<accession>A0A174PLN4</accession>
<evidence type="ECO:0000313" key="2">
    <source>
        <dbReference type="Proteomes" id="UP000095765"/>
    </source>
</evidence>
<dbReference type="RefSeq" id="WP_055244673.1">
    <property type="nucleotide sequence ID" value="NZ_CABIWA010000009.1"/>
</dbReference>
<dbReference type="Pfam" id="PF14196">
    <property type="entry name" value="ATC_hydrolase"/>
    <property type="match status" value="1"/>
</dbReference>
<gene>
    <name evidence="1" type="ORF">ERS852551_01309</name>
</gene>
<evidence type="ECO:0000313" key="1">
    <source>
        <dbReference type="EMBL" id="CUP59710.1"/>
    </source>
</evidence>
<proteinExistence type="predicted"/>
<dbReference type="AlphaFoldDB" id="A0A174PLN4"/>
<dbReference type="InterPro" id="IPR026002">
    <property type="entry name" value="ATC_hydrolase-like"/>
</dbReference>